<feature type="active site" description="Charge relay system" evidence="5">
    <location>
        <position position="220"/>
    </location>
</feature>
<comment type="caution">
    <text evidence="10">The sequence shown here is derived from an EMBL/GenBank/DDBJ whole genome shotgun (WGS) entry which is preliminary data.</text>
</comment>
<dbReference type="InterPro" id="IPR037045">
    <property type="entry name" value="S8pro/Inhibitor_I9_sf"/>
</dbReference>
<dbReference type="PROSITE" id="PS00137">
    <property type="entry name" value="SUBTILASE_HIS"/>
    <property type="match status" value="1"/>
</dbReference>
<dbReference type="PANTHER" id="PTHR43806:SF11">
    <property type="entry name" value="CEREVISIN-RELATED"/>
    <property type="match status" value="1"/>
</dbReference>
<feature type="domain" description="Peptidase S8/S53" evidence="8">
    <location>
        <begin position="177"/>
        <end position="453"/>
    </location>
</feature>
<dbReference type="PROSITE" id="PS00136">
    <property type="entry name" value="SUBTILASE_ASP"/>
    <property type="match status" value="1"/>
</dbReference>
<dbReference type="InterPro" id="IPR036852">
    <property type="entry name" value="Peptidase_S8/S53_dom_sf"/>
</dbReference>
<feature type="region of interest" description="Disordered" evidence="7">
    <location>
        <begin position="1"/>
        <end position="22"/>
    </location>
</feature>
<dbReference type="InterPro" id="IPR000209">
    <property type="entry name" value="Peptidase_S8/S53_dom"/>
</dbReference>
<evidence type="ECO:0000256" key="6">
    <source>
        <dbReference type="RuleBase" id="RU003355"/>
    </source>
</evidence>
<dbReference type="InterPro" id="IPR023828">
    <property type="entry name" value="Peptidase_S8_Ser-AS"/>
</dbReference>
<accession>A0ABV4UPV5</accession>
<dbReference type="RefSeq" id="WP_373971460.1">
    <property type="nucleotide sequence ID" value="NZ_JBHDLJ010000004.1"/>
</dbReference>
<evidence type="ECO:0000256" key="1">
    <source>
        <dbReference type="ARBA" id="ARBA00011073"/>
    </source>
</evidence>
<keyword evidence="3 5" id="KW-0378">Hydrolase</keyword>
<dbReference type="InterPro" id="IPR050131">
    <property type="entry name" value="Peptidase_S8_subtilisin-like"/>
</dbReference>
<proteinExistence type="inferred from homology"/>
<dbReference type="Gene3D" id="3.40.50.200">
    <property type="entry name" value="Peptidase S8/S53 domain"/>
    <property type="match status" value="1"/>
</dbReference>
<dbReference type="InterPro" id="IPR010259">
    <property type="entry name" value="S8pro/Inhibitor_I9"/>
</dbReference>
<dbReference type="PROSITE" id="PS00138">
    <property type="entry name" value="SUBTILASE_SER"/>
    <property type="match status" value="1"/>
</dbReference>
<sequence length="486" mass="49138">MNTPNSEPDATSRRTRTASRAPLVHARARRWSAVLCSVALATGAGLATAGPASAAGGADEYIVVLKDSVRDVDRVATTQGDAYGLEHAGTYSHAINGYAATLTAADAARLGADPSVEFLQRQRDFELVGGLGIAGAPVDAAEDPAPAAQLTPLSLLRIGGLAPETAAVDAVPQDFSAVNVAVIDTGIDGTHPDLNARWGADCSSGTAVVSDEVPVDPNGHGTQVAGVIAALDNGFGVVGAAPGATLWSVRVMNDAGGITEASLICAADWVASTHTDDDETNDIAVANISITGPGSDPETCGGDTDALHRAICQSVEEGVVWAAAAGNARRDLAASVPATYSEVLAATAMADYDGVPGRQSASQCGNADYTSLGRDDGVATFSNYATQAGDRDHTVAAPGVCVSSTYPGGQYAVANGTSFASPYVAGSIALCIGRGTCGGSGAEMAAQFLELTADYNQEDQAHGFSGDPIRPPASSHYGYLVHLAAY</sequence>
<name>A0ABV4UPV5_9MICC</name>
<evidence type="ECO:0000256" key="2">
    <source>
        <dbReference type="ARBA" id="ARBA00022670"/>
    </source>
</evidence>
<evidence type="ECO:0000259" key="8">
    <source>
        <dbReference type="Pfam" id="PF00082"/>
    </source>
</evidence>
<evidence type="ECO:0000256" key="7">
    <source>
        <dbReference type="SAM" id="MobiDB-lite"/>
    </source>
</evidence>
<dbReference type="Pfam" id="PF05922">
    <property type="entry name" value="Inhibitor_I9"/>
    <property type="match status" value="1"/>
</dbReference>
<keyword evidence="2 5" id="KW-0645">Protease</keyword>
<dbReference type="PRINTS" id="PR00723">
    <property type="entry name" value="SUBTILISIN"/>
</dbReference>
<dbReference type="InterPro" id="IPR015500">
    <property type="entry name" value="Peptidase_S8_subtilisin-rel"/>
</dbReference>
<dbReference type="PANTHER" id="PTHR43806">
    <property type="entry name" value="PEPTIDASE S8"/>
    <property type="match status" value="1"/>
</dbReference>
<gene>
    <name evidence="10" type="ORF">ACETWP_06815</name>
</gene>
<dbReference type="Pfam" id="PF00082">
    <property type="entry name" value="Peptidase_S8"/>
    <property type="match status" value="1"/>
</dbReference>
<evidence type="ECO:0000313" key="11">
    <source>
        <dbReference type="Proteomes" id="UP001575652"/>
    </source>
</evidence>
<keyword evidence="11" id="KW-1185">Reference proteome</keyword>
<feature type="active site" description="Charge relay system" evidence="5">
    <location>
        <position position="184"/>
    </location>
</feature>
<dbReference type="EMBL" id="JBHDLJ010000004">
    <property type="protein sequence ID" value="MFB0834292.1"/>
    <property type="molecule type" value="Genomic_DNA"/>
</dbReference>
<dbReference type="SUPFAM" id="SSF54897">
    <property type="entry name" value="Protease propeptides/inhibitors"/>
    <property type="match status" value="1"/>
</dbReference>
<keyword evidence="4 5" id="KW-0720">Serine protease</keyword>
<dbReference type="SUPFAM" id="SSF52743">
    <property type="entry name" value="Subtilisin-like"/>
    <property type="match status" value="1"/>
</dbReference>
<dbReference type="PROSITE" id="PS51892">
    <property type="entry name" value="SUBTILASE"/>
    <property type="match status" value="1"/>
</dbReference>
<evidence type="ECO:0000256" key="4">
    <source>
        <dbReference type="ARBA" id="ARBA00022825"/>
    </source>
</evidence>
<evidence type="ECO:0000256" key="5">
    <source>
        <dbReference type="PROSITE-ProRule" id="PRU01240"/>
    </source>
</evidence>
<protein>
    <submittedName>
        <fullName evidence="10">S8 family serine peptidase</fullName>
    </submittedName>
</protein>
<feature type="active site" description="Charge relay system" evidence="5">
    <location>
        <position position="418"/>
    </location>
</feature>
<dbReference type="Proteomes" id="UP001575652">
    <property type="component" value="Unassembled WGS sequence"/>
</dbReference>
<reference evidence="10 11" key="1">
    <citation type="submission" date="2024-09" db="EMBL/GenBank/DDBJ databases">
        <authorList>
            <person name="Salinas-Garcia M.A."/>
            <person name="Prieme A."/>
        </authorList>
    </citation>
    <scope>NUCLEOTIDE SEQUENCE [LARGE SCALE GENOMIC DNA]</scope>
    <source>
        <strain evidence="10 11">DSM 21081</strain>
    </source>
</reference>
<dbReference type="InterPro" id="IPR022398">
    <property type="entry name" value="Peptidase_S8_His-AS"/>
</dbReference>
<comment type="similarity">
    <text evidence="1 5 6">Belongs to the peptidase S8 family.</text>
</comment>
<organism evidence="10 11">
    <name type="scientific">Arthrobacter halodurans</name>
    <dbReference type="NCBI Taxonomy" id="516699"/>
    <lineage>
        <taxon>Bacteria</taxon>
        <taxon>Bacillati</taxon>
        <taxon>Actinomycetota</taxon>
        <taxon>Actinomycetes</taxon>
        <taxon>Micrococcales</taxon>
        <taxon>Micrococcaceae</taxon>
        <taxon>Arthrobacter</taxon>
    </lineage>
</organism>
<dbReference type="Gene3D" id="3.30.70.80">
    <property type="entry name" value="Peptidase S8 propeptide/proteinase inhibitor I9"/>
    <property type="match status" value="1"/>
</dbReference>
<feature type="domain" description="Inhibitor I9" evidence="9">
    <location>
        <begin position="82"/>
        <end position="121"/>
    </location>
</feature>
<evidence type="ECO:0000256" key="3">
    <source>
        <dbReference type="ARBA" id="ARBA00022801"/>
    </source>
</evidence>
<evidence type="ECO:0000313" key="10">
    <source>
        <dbReference type="EMBL" id="MFB0834292.1"/>
    </source>
</evidence>
<dbReference type="InterPro" id="IPR023827">
    <property type="entry name" value="Peptidase_S8_Asp-AS"/>
</dbReference>
<evidence type="ECO:0000259" key="9">
    <source>
        <dbReference type="Pfam" id="PF05922"/>
    </source>
</evidence>